<feature type="region of interest" description="Disordered" evidence="1">
    <location>
        <begin position="141"/>
        <end position="160"/>
    </location>
</feature>
<evidence type="ECO:0000313" key="2">
    <source>
        <dbReference type="EMBL" id="AZZ56681.1"/>
    </source>
</evidence>
<dbReference type="PROSITE" id="PS51318">
    <property type="entry name" value="TAT"/>
    <property type="match status" value="1"/>
</dbReference>
<organism evidence="2 3">
    <name type="scientific">Rathayibacter iranicus</name>
    <dbReference type="NCBI Taxonomy" id="59737"/>
    <lineage>
        <taxon>Bacteria</taxon>
        <taxon>Bacillati</taxon>
        <taxon>Actinomycetota</taxon>
        <taxon>Actinomycetes</taxon>
        <taxon>Micrococcales</taxon>
        <taxon>Microbacteriaceae</taxon>
        <taxon>Rathayibacter</taxon>
    </lineage>
</organism>
<gene>
    <name evidence="2" type="ORF">C7V51_12935</name>
</gene>
<evidence type="ECO:0000256" key="1">
    <source>
        <dbReference type="SAM" id="MobiDB-lite"/>
    </source>
</evidence>
<accession>A0AAD1AHW5</accession>
<dbReference type="InterPro" id="IPR006311">
    <property type="entry name" value="TAT_signal"/>
</dbReference>
<dbReference type="Proteomes" id="UP000283946">
    <property type="component" value="Chromosome"/>
</dbReference>
<dbReference type="AlphaFoldDB" id="A0AAD1AHW5"/>
<feature type="region of interest" description="Disordered" evidence="1">
    <location>
        <begin position="1"/>
        <end position="21"/>
    </location>
</feature>
<sequence length="443" mass="46269">MRNTTPRPDAHSDNGAEPTSRLTRRTIVQGAGWTIPVVAVTVATPAAAASAAPTLAFTQNSYSGKACETLSGVQVRRTTDGSTADSGQTVSVTLADGYTFADGSTRYSGTTGSDGTITLPGIKVPAKGGKSVFSASSTTLSASAPVSGTSKPSAFRRDGDGTVSTYSAVPAGSTAIGDSAYLAHNGDLYSGDTLVASGVDKAHWTFNRFGGKAGYHILTYVKGTKGYRRDNDGNVTESTVPSNSTPIGDGIYLAPNGDVYHGGSIVIAGTSSAHWYFNQANSDTASQNVYSYMKDGVAYRRDGDGTVTTYDKVPTGSTAIGDSAYLAPNGDLYSGNTVVASGVDKASWTYNRFGEKAGYHILTYVKGTKGYRRDNDGTVSEFTVASDSTPIGDQIFRSPNGDVYHGETKVLEGTKSAHWYFNQANSDTASQNVYSYTIEPTCA</sequence>
<name>A0AAD1AHW5_9MICO</name>
<dbReference type="RefSeq" id="WP_104265882.1">
    <property type="nucleotide sequence ID" value="NZ_CP028130.1"/>
</dbReference>
<proteinExistence type="predicted"/>
<reference evidence="2 3" key="1">
    <citation type="submission" date="2018-03" db="EMBL/GenBank/DDBJ databases">
        <title>Bacteriophage NCPPB3778 and a type I-E CRISPR drive the evolution of the US Biological Select Agent, Rathayibacter toxicus.</title>
        <authorList>
            <person name="Davis E.W.II."/>
            <person name="Tabima J.F."/>
            <person name="Weisberg A.J."/>
            <person name="Dantas Lopes L."/>
            <person name="Wiseman M.S."/>
            <person name="Wiseman M.S."/>
            <person name="Pupko T."/>
            <person name="Belcher M.S."/>
            <person name="Sechler A.J."/>
            <person name="Tancos M.A."/>
            <person name="Schroeder B.K."/>
            <person name="Murray T.D."/>
            <person name="Luster D.G."/>
            <person name="Schneider W.L."/>
            <person name="Rogers E."/>
            <person name="Andreote F.D."/>
            <person name="Grunwald N.J."/>
            <person name="Putnam M.L."/>
            <person name="Chang J.H."/>
        </authorList>
    </citation>
    <scope>NUCLEOTIDE SEQUENCE [LARGE SCALE GENOMIC DNA]</scope>
    <source>
        <strain evidence="2 3">NCCPB 2253</strain>
    </source>
</reference>
<evidence type="ECO:0000313" key="3">
    <source>
        <dbReference type="Proteomes" id="UP000283946"/>
    </source>
</evidence>
<dbReference type="KEGG" id="ria:C7V51_12935"/>
<protein>
    <submittedName>
        <fullName evidence="2">Uncharacterized protein</fullName>
    </submittedName>
</protein>
<dbReference type="EMBL" id="CP028130">
    <property type="protein sequence ID" value="AZZ56681.1"/>
    <property type="molecule type" value="Genomic_DNA"/>
</dbReference>